<dbReference type="Proteomes" id="UP001207736">
    <property type="component" value="Unassembled WGS sequence"/>
</dbReference>
<organism evidence="1 2">
    <name type="scientific">Capnocytophaga catalasegens</name>
    <dbReference type="NCBI Taxonomy" id="1004260"/>
    <lineage>
        <taxon>Bacteria</taxon>
        <taxon>Pseudomonadati</taxon>
        <taxon>Bacteroidota</taxon>
        <taxon>Flavobacteriia</taxon>
        <taxon>Flavobacteriales</taxon>
        <taxon>Flavobacteriaceae</taxon>
        <taxon>Capnocytophaga</taxon>
    </lineage>
</organism>
<dbReference type="EMBL" id="BQKA01000022">
    <property type="protein sequence ID" value="GJM50141.1"/>
    <property type="molecule type" value="Genomic_DNA"/>
</dbReference>
<reference evidence="1" key="1">
    <citation type="submission" date="2021-11" db="EMBL/GenBank/DDBJ databases">
        <title>Draft genome sequence of Capnocytophaga sp. strain KC07075 isolated from cat oral cavity.</title>
        <authorList>
            <person name="Suzuki M."/>
            <person name="Imaoka K."/>
            <person name="Kimura M."/>
            <person name="Morikawa S."/>
            <person name="Maeda K."/>
        </authorList>
    </citation>
    <scope>NUCLEOTIDE SEQUENCE</scope>
    <source>
        <strain evidence="1">KC07075</strain>
    </source>
</reference>
<evidence type="ECO:0000313" key="2">
    <source>
        <dbReference type="Proteomes" id="UP001207736"/>
    </source>
</evidence>
<accession>A0AAV5AS81</accession>
<dbReference type="AlphaFoldDB" id="A0AAV5AS81"/>
<sequence length="641" mass="73425">MVIILEVYNTENKQKPLYTSEKVVVPKGSKEICIPYTMEKTYKGKTDEEKQKEDRERKDIQIFFKIKPVDTNLFLKYSNEEFENNLLTITNRGDIVEAYFCNSDDTEKQKFIEFGKVAHLKIYATNMKGREVEVLFFTRDKFLYSKNTTQNELTWKLWSDIETHNIKGEPFHSTKGKIDNKGELLVALDTSKCKLDKANIIAVFKIKGKEGKEKGAYIREWYSLILHSYPQLTKLAENEAAVKVGGLLGIGEVERVELEKKECICKQYDLIWGNKVSCEFRKKIVEIAKEIGLPQEKNKGANWLMAVIALETATKFSPTIGTFGKHKDDSKSGYVGLIQFGKAAAESLDIKRSQLIKMSAEEQLTYVKAFFQQKMFENKLKTMTDLYLAVNYPIACGQGANKNYVVYDDTNAAYDSNPIFKREKDEYFFDEKGKKHYYKGRKGKSYIWEFEEAVNELYEKGEKNRATYFSCLGKGELFINEFGLVQVTKIGNPYIINYGTEDTYSYIKKDGSKSVSAKHGDDWIKPEKASAISDAVYNLVKEFPNQKLHINDCSAYNPSYNLGHSKTGAHSRGEAFDCKFFTVNGEGTNDINSLTVEDIKINSRFIELLKETKQFTVFYADNGKIPGTKHASNHKDHLHVN</sequence>
<gene>
    <name evidence="1" type="ORF">RCZ15_11150</name>
</gene>
<name>A0AAV5AS81_9FLAO</name>
<comment type="caution">
    <text evidence="1">The sequence shown here is derived from an EMBL/GenBank/DDBJ whole genome shotgun (WGS) entry which is preliminary data.</text>
</comment>
<evidence type="ECO:0000313" key="1">
    <source>
        <dbReference type="EMBL" id="GJM50141.1"/>
    </source>
</evidence>
<protein>
    <submittedName>
        <fullName evidence="1">Uncharacterized protein</fullName>
    </submittedName>
</protein>
<proteinExistence type="predicted"/>